<dbReference type="AlphaFoldDB" id="A0A4Y2H870"/>
<proteinExistence type="predicted"/>
<evidence type="ECO:0000313" key="1">
    <source>
        <dbReference type="EMBL" id="GBM61843.1"/>
    </source>
</evidence>
<keyword evidence="2" id="KW-1185">Reference proteome</keyword>
<name>A0A4Y2H870_ARAVE</name>
<sequence length="83" mass="9604">MKPPKIPAYDPKSSRTCRKEREDMHWAILFRGEVLLPVCYESLLSNHVNPALQQRAYVDNTLFMQDSAPPHLANPATQHAFWK</sequence>
<protein>
    <submittedName>
        <fullName evidence="1">Uncharacterized protein</fullName>
    </submittedName>
</protein>
<dbReference type="Proteomes" id="UP000499080">
    <property type="component" value="Unassembled WGS sequence"/>
</dbReference>
<dbReference type="EMBL" id="BGPR01001787">
    <property type="protein sequence ID" value="GBM61843.1"/>
    <property type="molecule type" value="Genomic_DNA"/>
</dbReference>
<organism evidence="1 2">
    <name type="scientific">Araneus ventricosus</name>
    <name type="common">Orbweaver spider</name>
    <name type="synonym">Epeira ventricosa</name>
    <dbReference type="NCBI Taxonomy" id="182803"/>
    <lineage>
        <taxon>Eukaryota</taxon>
        <taxon>Metazoa</taxon>
        <taxon>Ecdysozoa</taxon>
        <taxon>Arthropoda</taxon>
        <taxon>Chelicerata</taxon>
        <taxon>Arachnida</taxon>
        <taxon>Araneae</taxon>
        <taxon>Araneomorphae</taxon>
        <taxon>Entelegynae</taxon>
        <taxon>Araneoidea</taxon>
        <taxon>Araneidae</taxon>
        <taxon>Araneus</taxon>
    </lineage>
</organism>
<reference evidence="1 2" key="1">
    <citation type="journal article" date="2019" name="Sci. Rep.">
        <title>Orb-weaving spider Araneus ventricosus genome elucidates the spidroin gene catalogue.</title>
        <authorList>
            <person name="Kono N."/>
            <person name="Nakamura H."/>
            <person name="Ohtoshi R."/>
            <person name="Moran D.A.P."/>
            <person name="Shinohara A."/>
            <person name="Yoshida Y."/>
            <person name="Fujiwara M."/>
            <person name="Mori M."/>
            <person name="Tomita M."/>
            <person name="Arakawa K."/>
        </authorList>
    </citation>
    <scope>NUCLEOTIDE SEQUENCE [LARGE SCALE GENOMIC DNA]</scope>
</reference>
<gene>
    <name evidence="1" type="ORF">AVEN_223035_1</name>
</gene>
<evidence type="ECO:0000313" key="2">
    <source>
        <dbReference type="Proteomes" id="UP000499080"/>
    </source>
</evidence>
<accession>A0A4Y2H870</accession>
<comment type="caution">
    <text evidence="1">The sequence shown here is derived from an EMBL/GenBank/DDBJ whole genome shotgun (WGS) entry which is preliminary data.</text>
</comment>